<dbReference type="InterPro" id="IPR024435">
    <property type="entry name" value="HisRS-related_dom"/>
</dbReference>
<dbReference type="PANTHER" id="PTHR11042">
    <property type="entry name" value="EUKARYOTIC TRANSLATION INITIATION FACTOR 2-ALPHA KINASE EIF2-ALPHA KINASE -RELATED"/>
    <property type="match status" value="1"/>
</dbReference>
<dbReference type="SUPFAM" id="SSF54495">
    <property type="entry name" value="UBC-like"/>
    <property type="match status" value="1"/>
</dbReference>
<dbReference type="HOGENOM" id="CLU_001222_2_0_1"/>
<dbReference type="InterPro" id="IPR016255">
    <property type="entry name" value="Gcn2"/>
</dbReference>
<dbReference type="InParanoid" id="B8MBR7"/>
<keyword evidence="4 11" id="KW-0547">Nucleotide-binding</keyword>
<feature type="region of interest" description="Disordered" evidence="13">
    <location>
        <begin position="693"/>
        <end position="712"/>
    </location>
</feature>
<feature type="binding site" evidence="11">
    <location>
        <position position="611"/>
    </location>
    <ligand>
        <name>ATP</name>
        <dbReference type="ChEBI" id="CHEBI:30616"/>
    </ligand>
</feature>
<dbReference type="CDD" id="cd14046">
    <property type="entry name" value="STKc_EIF2AK4_GCN2_rpt2"/>
    <property type="match status" value="1"/>
</dbReference>
<feature type="domain" description="RWD" evidence="15">
    <location>
        <begin position="48"/>
        <end position="157"/>
    </location>
</feature>
<gene>
    <name evidence="16" type="ORF">TSTA_119620</name>
</gene>
<protein>
    <recommendedName>
        <fullName evidence="1">non-specific serine/threonine protein kinase</fullName>
        <ecNumber evidence="1">2.7.11.1</ecNumber>
    </recommendedName>
</protein>
<dbReference type="Pfam" id="PF05773">
    <property type="entry name" value="RWD"/>
    <property type="match status" value="1"/>
</dbReference>
<dbReference type="PhylomeDB" id="B8MBR7"/>
<dbReference type="PANTHER" id="PTHR11042:SF136">
    <property type="entry name" value="EIF-2-ALPHA KINASE GCN2"/>
    <property type="match status" value="1"/>
</dbReference>
<keyword evidence="2" id="KW-0723">Serine/threonine-protein kinase</keyword>
<dbReference type="Gene3D" id="3.40.50.800">
    <property type="entry name" value="Anticodon-binding domain"/>
    <property type="match status" value="1"/>
</dbReference>
<dbReference type="Gene3D" id="1.10.510.10">
    <property type="entry name" value="Transferase(Phosphotransferase) domain 1"/>
    <property type="match status" value="2"/>
</dbReference>
<keyword evidence="17" id="KW-1185">Reference proteome</keyword>
<dbReference type="STRING" id="441959.B8MBR7"/>
<dbReference type="GO" id="GO:0000077">
    <property type="term" value="P:DNA damage checkpoint signaling"/>
    <property type="evidence" value="ECO:0007669"/>
    <property type="project" value="InterPro"/>
</dbReference>
<sequence length="1588" mass="179604">MPHKKQKKPSNALQNGSPKTETKPDSPESSAVKGPRLGATNYREIHQDEAEALRSIYGEDFQDVELRQAAWKQSSEVAFKLRLRASSDPNVSILLFVELPTTYPKTVPNLIIEESADIRQGPRSRIENVINHKPKELLGSEMIYELAVNIQEVLEDAAVARAEDKDMPSLEEERIEQEAAAIQQAEQHKMEELRKQEAATAEEERALQRLLQDKMRQRERTKARDSRRKSRSAALDIGGNPEDTSGYVTFDPPLVMNDIDDRPFTFQAISSKTLLYSSPNSETFTARPFVSENRIRAPLVVLKEIYLEEKCLDSLAFRQQIRTSEDKLEVLKRLRHTNIVDLIGFKISPPLQAPDSSNSGWQICVLFEYANKGSLSELLDMIGSIAVDSIRSWMIQLLEALDFYHRNGVVHGDIHSGRVMLFLHATGSTTIKLQGNIEATLPRSNNRQETLATSRSPFWMPPELAQNDARSTVKTDIWDLGILLLQMGFGKDVLQRYTSANAVMNSLDLSMPLHDLLREIFKPDPKKRPTAFQLQPSEFFRVGAPLLESSTTSHSHSIPFVRRPRMDSQVGMPNFSRYAHDFDEAGRLGRGGFGQVVKARNKLDGRFYAIKKISQNSASALKDTLSEIMLLSRLNHPYVVRYYTAWLEEDHDTVDSDVLSIADDESATDIDLGASTSGLDYISSSGYPKVEFGYDSDEGSTSSDRENGASKDLIGSSTDVGSVIGRVQSGSQGRPVTNTLYIQMEYCEKHTLRDLIHDGLYDDIDRCWRLFRQILDGLSHIHSHGIIHRDLKPDNIFIDVANNPRIGDFGLAMSGHFTAEVRYSAATDVAEDFTRSIGTTYYVAPEIKSSSTAQYNEKVDMFSLGIIFFEMNCPLRTGMERDHTLRAIREKSHALPPIFQQAEKAVQGEIIESLLSHRPSERPSASELLQSGKIPLQVEEETFRRAIIGLLSDPSSPDYKKILSAIFSQSPKKFEDLTWDMDSRGNPGANEMLIRGLVKEKLIQIFRRHGAVETTRQPVFPRSGHYQNGVVKLLDTSGNMLQLPFDLTLPNARAIPRQDPSLEKTFSFGRVYRESPHGGEPRSHREADFDIVSYNTLDLALKEAEVIKVLDEIIETFPVLRSVPMCFHINHSDLLQLIMEFCRITAAQMPVTKEILSRLNVGKWTMQKIRSELRSPTIGVASTSLDDLARFDFRDTPEKVQQKLQIIMEGTEFADRLPPIFARIKSLVSYINGFGIKRKVYVNPLASLNDKFFRGSILFQCIFDGKRRDVFAAGGRYDRLIQEFSPKLLYSRSQAHAVGFNLSWDRLSSSMIDYITNSAKTFTKHNEADVEGFWRTRRCDVLVASFDPTVLRTLGVRIVQELWAHDIISELAVDASSFEELVSHYKEDNHSWVVLVKADSNERGLKIRSLVKKEEFDVRASDLVAWLRAEIRAQNHREILVDHPKLMRNPSQPDTVGPSGERGNDVRILIAQHRSKKTNRRNIIESAILRSRELVDKALNGPIAAVDTRDDLLDAIRDTRLCDPDSWRAVIQNAPLTERKYLGQVHELLRDLASEYVPGGGKEHESNNAFIYNFRTGMCIYYDLGRST</sequence>
<evidence type="ECO:0000256" key="10">
    <source>
        <dbReference type="PIRSR" id="PIRSR000660-1"/>
    </source>
</evidence>
<evidence type="ECO:0000256" key="11">
    <source>
        <dbReference type="PIRSR" id="PIRSR000660-2"/>
    </source>
</evidence>
<dbReference type="InterPro" id="IPR000719">
    <property type="entry name" value="Prot_kinase_dom"/>
</dbReference>
<feature type="region of interest" description="Disordered" evidence="13">
    <location>
        <begin position="212"/>
        <end position="245"/>
    </location>
</feature>
<dbReference type="FunFam" id="3.40.50.800:FF:000009">
    <property type="entry name" value="Eukaryotic translation initiation factor 2-alpha kinase"/>
    <property type="match status" value="1"/>
</dbReference>
<dbReference type="CDD" id="cd23823">
    <property type="entry name" value="RWD_GCN2"/>
    <property type="match status" value="1"/>
</dbReference>
<dbReference type="Gene3D" id="3.30.930.10">
    <property type="entry name" value="Bira Bifunctional Protein, Domain 2"/>
    <property type="match status" value="1"/>
</dbReference>
<dbReference type="RefSeq" id="XP_002482192.1">
    <property type="nucleotide sequence ID" value="XM_002482147.1"/>
</dbReference>
<dbReference type="FunFam" id="3.30.930.10:FF:000074">
    <property type="entry name" value="Serine/threonine-protein kinase gcn2"/>
    <property type="match status" value="1"/>
</dbReference>
<dbReference type="InterPro" id="IPR050339">
    <property type="entry name" value="CC_SR_Kinase"/>
</dbReference>
<dbReference type="InterPro" id="IPR036621">
    <property type="entry name" value="Anticodon-bd_dom_sf"/>
</dbReference>
<comment type="similarity">
    <text evidence="7">Belongs to the protein kinase superfamily. Ser/Thr protein kinase family. GCN2 subfamily.</text>
</comment>
<dbReference type="Pfam" id="PF13393">
    <property type="entry name" value="tRNA-synt_His"/>
    <property type="match status" value="1"/>
</dbReference>
<evidence type="ECO:0000256" key="13">
    <source>
        <dbReference type="SAM" id="MobiDB-lite"/>
    </source>
</evidence>
<evidence type="ECO:0000256" key="2">
    <source>
        <dbReference type="ARBA" id="ARBA00022527"/>
    </source>
</evidence>
<dbReference type="GO" id="GO:0009893">
    <property type="term" value="P:positive regulation of metabolic process"/>
    <property type="evidence" value="ECO:0007669"/>
    <property type="project" value="UniProtKB-ARBA"/>
</dbReference>
<dbReference type="FunFam" id="1.10.510.10:FF:000821">
    <property type="entry name" value="Serine/threonine-protein kinase gcn2"/>
    <property type="match status" value="1"/>
</dbReference>
<feature type="compositionally biased region" description="Polar residues" evidence="13">
    <location>
        <begin position="9"/>
        <end position="19"/>
    </location>
</feature>
<feature type="domain" description="Protein kinase" evidence="14">
    <location>
        <begin position="269"/>
        <end position="540"/>
    </location>
</feature>
<dbReference type="InterPro" id="IPR008271">
    <property type="entry name" value="Ser/Thr_kinase_AS"/>
</dbReference>
<evidence type="ECO:0000256" key="5">
    <source>
        <dbReference type="ARBA" id="ARBA00022777"/>
    </source>
</evidence>
<feature type="compositionally biased region" description="Basic and acidic residues" evidence="13">
    <location>
        <begin position="212"/>
        <end position="224"/>
    </location>
</feature>
<dbReference type="PROSITE" id="PS50908">
    <property type="entry name" value="RWD"/>
    <property type="match status" value="1"/>
</dbReference>
<evidence type="ECO:0000259" key="15">
    <source>
        <dbReference type="PROSITE" id="PS50908"/>
    </source>
</evidence>
<dbReference type="InterPro" id="IPR045864">
    <property type="entry name" value="aa-tRNA-synth_II/BPL/LPL"/>
</dbReference>
<evidence type="ECO:0000313" key="17">
    <source>
        <dbReference type="Proteomes" id="UP000001745"/>
    </source>
</evidence>
<evidence type="ECO:0000256" key="6">
    <source>
        <dbReference type="ARBA" id="ARBA00022840"/>
    </source>
</evidence>
<feature type="binding site" evidence="12">
    <location>
        <position position="612"/>
    </location>
    <ligand>
        <name>ATP</name>
        <dbReference type="ChEBI" id="CHEBI:30616"/>
    </ligand>
</feature>
<dbReference type="Pfam" id="PF12745">
    <property type="entry name" value="HGTP_anticodon2"/>
    <property type="match status" value="1"/>
</dbReference>
<dbReference type="VEuPathDB" id="FungiDB:TSTA_119620"/>
<dbReference type="InterPro" id="IPR016135">
    <property type="entry name" value="UBQ-conjugating_enzyme/RWD"/>
</dbReference>
<dbReference type="eggNOG" id="KOG1035">
    <property type="taxonomic scope" value="Eukaryota"/>
</dbReference>
<dbReference type="InterPro" id="IPR017441">
    <property type="entry name" value="Protein_kinase_ATP_BS"/>
</dbReference>
<dbReference type="PROSITE" id="PS50011">
    <property type="entry name" value="PROTEIN_KINASE_DOM"/>
    <property type="match status" value="2"/>
</dbReference>
<proteinExistence type="inferred from homology"/>
<dbReference type="GO" id="GO:0005634">
    <property type="term" value="C:nucleus"/>
    <property type="evidence" value="ECO:0007669"/>
    <property type="project" value="TreeGrafter"/>
</dbReference>
<evidence type="ECO:0000256" key="8">
    <source>
        <dbReference type="ARBA" id="ARBA00047899"/>
    </source>
</evidence>
<dbReference type="GO" id="GO:0004694">
    <property type="term" value="F:eukaryotic translation initiation factor 2alpha kinase activity"/>
    <property type="evidence" value="ECO:0007669"/>
    <property type="project" value="InterPro"/>
</dbReference>
<evidence type="ECO:0000256" key="4">
    <source>
        <dbReference type="ARBA" id="ARBA00022741"/>
    </source>
</evidence>
<dbReference type="SMART" id="SM00220">
    <property type="entry name" value="S_TKc"/>
    <property type="match status" value="2"/>
</dbReference>
<evidence type="ECO:0000256" key="1">
    <source>
        <dbReference type="ARBA" id="ARBA00012513"/>
    </source>
</evidence>
<dbReference type="EC" id="2.7.11.1" evidence="1"/>
<dbReference type="SUPFAM" id="SSF56112">
    <property type="entry name" value="Protein kinase-like (PK-like)"/>
    <property type="match status" value="2"/>
</dbReference>
<evidence type="ECO:0000256" key="3">
    <source>
        <dbReference type="ARBA" id="ARBA00022679"/>
    </source>
</evidence>
<dbReference type="OMA" id="FEDIAWD"/>
<keyword evidence="3" id="KW-0808">Transferase</keyword>
<reference evidence="17" key="1">
    <citation type="journal article" date="2015" name="Genome Announc.">
        <title>Genome sequence of the AIDS-associated pathogen Penicillium marneffei (ATCC18224) and its near taxonomic relative Talaromyces stipitatus (ATCC10500).</title>
        <authorList>
            <person name="Nierman W.C."/>
            <person name="Fedorova-Abrams N.D."/>
            <person name="Andrianopoulos A."/>
        </authorList>
    </citation>
    <scope>NUCLEOTIDE SEQUENCE [LARGE SCALE GENOMIC DNA]</scope>
    <source>
        <strain evidence="17">ATCC 10500 / CBS 375.48 / QM 6759 / NRRL 1006</strain>
    </source>
</reference>
<dbReference type="Pfam" id="PF00069">
    <property type="entry name" value="Pkinase"/>
    <property type="match status" value="3"/>
</dbReference>
<dbReference type="PROSITE" id="PS00107">
    <property type="entry name" value="PROTEIN_KINASE_ATP"/>
    <property type="match status" value="1"/>
</dbReference>
<feature type="active site" description="Proton acceptor" evidence="10">
    <location>
        <position position="790"/>
    </location>
</feature>
<dbReference type="PROSITE" id="PS00108">
    <property type="entry name" value="PROTEIN_KINASE_ST"/>
    <property type="match status" value="1"/>
</dbReference>
<dbReference type="SMART" id="SM00591">
    <property type="entry name" value="RWD"/>
    <property type="match status" value="1"/>
</dbReference>
<dbReference type="FunFam" id="3.10.110.10:FF:000050">
    <property type="entry name" value="eIF-2-alpha kinase GCN2"/>
    <property type="match status" value="1"/>
</dbReference>
<dbReference type="Gene3D" id="3.10.110.10">
    <property type="entry name" value="Ubiquitin Conjugating Enzyme"/>
    <property type="match status" value="1"/>
</dbReference>
<comment type="catalytic activity">
    <reaction evidence="9">
        <text>L-seryl-[protein] + ATP = O-phospho-L-seryl-[protein] + ADP + H(+)</text>
        <dbReference type="Rhea" id="RHEA:17989"/>
        <dbReference type="Rhea" id="RHEA-COMP:9863"/>
        <dbReference type="Rhea" id="RHEA-COMP:11604"/>
        <dbReference type="ChEBI" id="CHEBI:15378"/>
        <dbReference type="ChEBI" id="CHEBI:29999"/>
        <dbReference type="ChEBI" id="CHEBI:30616"/>
        <dbReference type="ChEBI" id="CHEBI:83421"/>
        <dbReference type="ChEBI" id="CHEBI:456216"/>
        <dbReference type="EC" id="2.7.11.1"/>
    </reaction>
</comment>
<keyword evidence="5 16" id="KW-0418">Kinase</keyword>
<dbReference type="FunCoup" id="B8MBR7">
    <property type="interactions" value="845"/>
</dbReference>
<feature type="binding site" evidence="11">
    <location>
        <begin position="588"/>
        <end position="596"/>
    </location>
    <ligand>
        <name>ATP</name>
        <dbReference type="ChEBI" id="CHEBI:30616"/>
    </ligand>
</feature>
<accession>B8MBR7</accession>
<dbReference type="Gene3D" id="3.30.200.20">
    <property type="entry name" value="Phosphorylase Kinase, domain 1"/>
    <property type="match status" value="1"/>
</dbReference>
<keyword evidence="6 11" id="KW-0067">ATP-binding</keyword>
<dbReference type="InterPro" id="IPR041715">
    <property type="entry name" value="HisRS-like_core"/>
</dbReference>
<comment type="catalytic activity">
    <reaction evidence="8">
        <text>L-threonyl-[protein] + ATP = O-phospho-L-threonyl-[protein] + ADP + H(+)</text>
        <dbReference type="Rhea" id="RHEA:46608"/>
        <dbReference type="Rhea" id="RHEA-COMP:11060"/>
        <dbReference type="Rhea" id="RHEA-COMP:11605"/>
        <dbReference type="ChEBI" id="CHEBI:15378"/>
        <dbReference type="ChEBI" id="CHEBI:30013"/>
        <dbReference type="ChEBI" id="CHEBI:30616"/>
        <dbReference type="ChEBI" id="CHEBI:61977"/>
        <dbReference type="ChEBI" id="CHEBI:456216"/>
        <dbReference type="EC" id="2.7.11.1"/>
    </reaction>
</comment>
<name>B8MBR7_TALSN</name>
<dbReference type="Proteomes" id="UP000001745">
    <property type="component" value="Unassembled WGS sequence"/>
</dbReference>
<dbReference type="GeneID" id="8105237"/>
<evidence type="ECO:0000256" key="7">
    <source>
        <dbReference type="ARBA" id="ARBA00037982"/>
    </source>
</evidence>
<dbReference type="GO" id="GO:0004713">
    <property type="term" value="F:protein tyrosine kinase activity"/>
    <property type="evidence" value="ECO:0007669"/>
    <property type="project" value="TreeGrafter"/>
</dbReference>
<dbReference type="GO" id="GO:0005524">
    <property type="term" value="F:ATP binding"/>
    <property type="evidence" value="ECO:0007669"/>
    <property type="project" value="UniProtKB-UniRule"/>
</dbReference>
<organism evidence="16 17">
    <name type="scientific">Talaromyces stipitatus (strain ATCC 10500 / CBS 375.48 / QM 6759 / NRRL 1006)</name>
    <name type="common">Penicillium stipitatum</name>
    <dbReference type="NCBI Taxonomy" id="441959"/>
    <lineage>
        <taxon>Eukaryota</taxon>
        <taxon>Fungi</taxon>
        <taxon>Dikarya</taxon>
        <taxon>Ascomycota</taxon>
        <taxon>Pezizomycotina</taxon>
        <taxon>Eurotiomycetes</taxon>
        <taxon>Eurotiomycetidae</taxon>
        <taxon>Eurotiales</taxon>
        <taxon>Trichocomaceae</taxon>
        <taxon>Talaromyces</taxon>
        <taxon>Talaromyces sect. Talaromyces</taxon>
    </lineage>
</organism>
<dbReference type="EMBL" id="EQ962655">
    <property type="protein sequence ID" value="EED18200.1"/>
    <property type="molecule type" value="Genomic_DNA"/>
</dbReference>
<dbReference type="FunFam" id="3.30.200.20:FF:000379">
    <property type="entry name" value="eIF-2-alpha kinase GCN2"/>
    <property type="match status" value="1"/>
</dbReference>
<evidence type="ECO:0000313" key="16">
    <source>
        <dbReference type="EMBL" id="EED18200.1"/>
    </source>
</evidence>
<dbReference type="GO" id="GO:0005737">
    <property type="term" value="C:cytoplasm"/>
    <property type="evidence" value="ECO:0007669"/>
    <property type="project" value="TreeGrafter"/>
</dbReference>
<feature type="region of interest" description="Disordered" evidence="13">
    <location>
        <begin position="1"/>
        <end position="42"/>
    </location>
</feature>
<dbReference type="InterPro" id="IPR011009">
    <property type="entry name" value="Kinase-like_dom_sf"/>
</dbReference>
<dbReference type="CDD" id="cd14012">
    <property type="entry name" value="PK_eIF2AK_GCN2_rpt1"/>
    <property type="match status" value="1"/>
</dbReference>
<dbReference type="PIRSF" id="PIRSF000660">
    <property type="entry name" value="Ser/Thr_PK_GCN2"/>
    <property type="match status" value="1"/>
</dbReference>
<dbReference type="InterPro" id="IPR006575">
    <property type="entry name" value="RWD_dom"/>
</dbReference>
<dbReference type="GO" id="GO:0110031">
    <property type="term" value="P:negative regulation of G2/MI transition of meiotic cell cycle"/>
    <property type="evidence" value="ECO:0007669"/>
    <property type="project" value="TreeGrafter"/>
</dbReference>
<evidence type="ECO:0000256" key="12">
    <source>
        <dbReference type="PROSITE-ProRule" id="PRU10141"/>
    </source>
</evidence>
<evidence type="ECO:0000256" key="9">
    <source>
        <dbReference type="ARBA" id="ARBA00048679"/>
    </source>
</evidence>
<feature type="domain" description="Protein kinase" evidence="14">
    <location>
        <begin position="582"/>
        <end position="943"/>
    </location>
</feature>
<dbReference type="SUPFAM" id="SSF55681">
    <property type="entry name" value="Class II aaRS and biotin synthetases"/>
    <property type="match status" value="1"/>
</dbReference>
<evidence type="ECO:0000259" key="14">
    <source>
        <dbReference type="PROSITE" id="PS50011"/>
    </source>
</evidence>
<dbReference type="OrthoDB" id="341578at2759"/>